<protein>
    <submittedName>
        <fullName evidence="2">Uncharacterized protein</fullName>
    </submittedName>
</protein>
<keyword evidence="1" id="KW-0812">Transmembrane</keyword>
<name>N9CNQ4_ACIJO</name>
<feature type="transmembrane region" description="Helical" evidence="1">
    <location>
        <begin position="69"/>
        <end position="95"/>
    </location>
</feature>
<evidence type="ECO:0000256" key="1">
    <source>
        <dbReference type="SAM" id="Phobius"/>
    </source>
</evidence>
<accession>N9CNQ4</accession>
<keyword evidence="1" id="KW-0472">Membrane</keyword>
<dbReference type="AlphaFoldDB" id="N9CNQ4"/>
<keyword evidence="1" id="KW-1133">Transmembrane helix</keyword>
<sequence>MDETSKVSKSLKWGGRLVFAWDIYGSVNSVAQVYEKGVPDVTRKEILKQTGKINGGLLGARIGGSIGTAIGGVVIGVVGGTVGLPVLAVVGVIAVGGTLI</sequence>
<comment type="caution">
    <text evidence="2">The sequence shown here is derived from an EMBL/GenBank/DDBJ whole genome shotgun (WGS) entry which is preliminary data.</text>
</comment>
<evidence type="ECO:0000313" key="2">
    <source>
        <dbReference type="EMBL" id="ENV72139.1"/>
    </source>
</evidence>
<dbReference type="Proteomes" id="UP000018444">
    <property type="component" value="Unassembled WGS sequence"/>
</dbReference>
<gene>
    <name evidence="2" type="ORF">F946_01601</name>
</gene>
<dbReference type="HOGENOM" id="CLU_2299583_0_0_6"/>
<evidence type="ECO:0000313" key="3">
    <source>
        <dbReference type="Proteomes" id="UP000018444"/>
    </source>
</evidence>
<reference evidence="2 3" key="1">
    <citation type="submission" date="2013-02" db="EMBL/GenBank/DDBJ databases">
        <title>The Genome Sequence of Acinetobacter johnsonii ANC 3681.</title>
        <authorList>
            <consortium name="The Broad Institute Genome Sequencing Platform"/>
            <consortium name="The Broad Institute Genome Sequencing Center for Infectious Disease"/>
            <person name="Cerqueira G."/>
            <person name="Feldgarden M."/>
            <person name="Courvalin P."/>
            <person name="Perichon B."/>
            <person name="Grillot-Courvalin C."/>
            <person name="Clermont D."/>
            <person name="Rocha E."/>
            <person name="Yoon E.-J."/>
            <person name="Nemec A."/>
            <person name="Walker B."/>
            <person name="Young S.K."/>
            <person name="Zeng Q."/>
            <person name="Gargeya S."/>
            <person name="Fitzgerald M."/>
            <person name="Haas B."/>
            <person name="Abouelleil A."/>
            <person name="Alvarado L."/>
            <person name="Arachchi H.M."/>
            <person name="Berlin A.M."/>
            <person name="Chapman S.B."/>
            <person name="Dewar J."/>
            <person name="Goldberg J."/>
            <person name="Griggs A."/>
            <person name="Gujja S."/>
            <person name="Hansen M."/>
            <person name="Howarth C."/>
            <person name="Imamovic A."/>
            <person name="Larimer J."/>
            <person name="McCowan C."/>
            <person name="Murphy C."/>
            <person name="Neiman D."/>
            <person name="Pearson M."/>
            <person name="Priest M."/>
            <person name="Roberts A."/>
            <person name="Saif S."/>
            <person name="Shea T."/>
            <person name="Sisk P."/>
            <person name="Sykes S."/>
            <person name="Wortman J."/>
            <person name="Nusbaum C."/>
            <person name="Birren B."/>
        </authorList>
    </citation>
    <scope>NUCLEOTIDE SEQUENCE [LARGE SCALE GENOMIC DNA]</scope>
    <source>
        <strain evidence="2 3">ANC 3681</strain>
    </source>
</reference>
<dbReference type="PATRIC" id="fig|1217662.4.peg.1551"/>
<organism evidence="2 3">
    <name type="scientific">Acinetobacter johnsonii ANC 3681</name>
    <dbReference type="NCBI Taxonomy" id="1217662"/>
    <lineage>
        <taxon>Bacteria</taxon>
        <taxon>Pseudomonadati</taxon>
        <taxon>Pseudomonadota</taxon>
        <taxon>Gammaproteobacteria</taxon>
        <taxon>Moraxellales</taxon>
        <taxon>Moraxellaceae</taxon>
        <taxon>Acinetobacter</taxon>
    </lineage>
</organism>
<proteinExistence type="predicted"/>
<dbReference type="EMBL" id="APPZ01000007">
    <property type="protein sequence ID" value="ENV72139.1"/>
    <property type="molecule type" value="Genomic_DNA"/>
</dbReference>